<dbReference type="OrthoDB" id="1235060at2"/>
<accession>N9DQ00</accession>
<evidence type="ECO:0000313" key="2">
    <source>
        <dbReference type="EMBL" id="ENV82775.1"/>
    </source>
</evidence>
<dbReference type="Proteomes" id="UP000018460">
    <property type="component" value="Unassembled WGS sequence"/>
</dbReference>
<keyword evidence="3" id="KW-1185">Reference proteome</keyword>
<reference evidence="2 3" key="1">
    <citation type="submission" date="2013-02" db="EMBL/GenBank/DDBJ databases">
        <title>The Genome Sequence of Acinetobacter bouvetii CIP 107468.</title>
        <authorList>
            <consortium name="The Broad Institute Genome Sequencing Platform"/>
            <consortium name="The Broad Institute Genome Sequencing Center for Infectious Disease"/>
            <person name="Cerqueira G."/>
            <person name="Feldgarden M."/>
            <person name="Courvalin P."/>
            <person name="Perichon B."/>
            <person name="Grillot-Courvalin C."/>
            <person name="Clermont D."/>
            <person name="Rocha E."/>
            <person name="Yoon E.-J."/>
            <person name="Nemec A."/>
            <person name="Walker B."/>
            <person name="Young S.K."/>
            <person name="Zeng Q."/>
            <person name="Gargeya S."/>
            <person name="Fitzgerald M."/>
            <person name="Haas B."/>
            <person name="Abouelleil A."/>
            <person name="Alvarado L."/>
            <person name="Arachchi H.M."/>
            <person name="Berlin A.M."/>
            <person name="Chapman S.B."/>
            <person name="Dewar J."/>
            <person name="Goldberg J."/>
            <person name="Griggs A."/>
            <person name="Gujja S."/>
            <person name="Hansen M."/>
            <person name="Howarth C."/>
            <person name="Imamovic A."/>
            <person name="Larimer J."/>
            <person name="McCowan C."/>
            <person name="Murphy C."/>
            <person name="Neiman D."/>
            <person name="Pearson M."/>
            <person name="Priest M."/>
            <person name="Roberts A."/>
            <person name="Saif S."/>
            <person name="Shea T."/>
            <person name="Sisk P."/>
            <person name="Sykes S."/>
            <person name="Wortman J."/>
            <person name="Nusbaum C."/>
            <person name="Birren B."/>
        </authorList>
    </citation>
    <scope>NUCLEOTIDE SEQUENCE [LARGE SCALE GENOMIC DNA]</scope>
    <source>
        <strain evidence="2 3">CIP 107468</strain>
    </source>
</reference>
<dbReference type="eggNOG" id="ENOG5031DQY">
    <property type="taxonomic scope" value="Bacteria"/>
</dbReference>
<protein>
    <recommendedName>
        <fullName evidence="1">HEPN/Toprim N-terminal domain-containing protein</fullName>
    </recommendedName>
</protein>
<sequence length="382" mass="45026">MGAYVSTKINNYEVTWSKNYFDEWFFHKNDRIRIVDDNGEISFIGYRVDLQTLKNRLELAGYNIYSAEKELECLIKEWREYFREFIKNNDDLERIKVANSQLQILDKINFDSLLNLIPILINNSEIVDHELALPFKEIITYFDGAFVESLSTLFPTISTENLAIVLIHIENSIGFCEADLTELYLDERMDDFFDIAQVQKQKTYVYETFEQSILDLYKLKNLQINNSIFNNMLLGNAVSAMEAYLFDTFKRQVIDKESIKRRYVEVYDNFNNKANIKPENLFNFLDNLDEKISNEIDRLSFHNIDLVKGLYKNILCCSFENNDINELRRIISQRHDIVHRNGRTLSGDQIQITTESLEICLICISNFIKNIDYQIIDNLLDD</sequence>
<name>N9DQ00_9GAMM</name>
<evidence type="ECO:0000259" key="1">
    <source>
        <dbReference type="Pfam" id="PF18871"/>
    </source>
</evidence>
<evidence type="ECO:0000313" key="3">
    <source>
        <dbReference type="Proteomes" id="UP000018460"/>
    </source>
</evidence>
<gene>
    <name evidence="2" type="ORF">F941_01541</name>
</gene>
<dbReference type="PATRIC" id="fig|1120925.3.peg.1629"/>
<dbReference type="Pfam" id="PF18871">
    <property type="entry name" value="HEPN_Toprim_N"/>
    <property type="match status" value="1"/>
</dbReference>
<dbReference type="EMBL" id="APQD01000012">
    <property type="protein sequence ID" value="ENV82775.1"/>
    <property type="molecule type" value="Genomic_DNA"/>
</dbReference>
<dbReference type="RefSeq" id="WP_005009768.1">
    <property type="nucleotide sequence ID" value="NZ_KB849727.1"/>
</dbReference>
<proteinExistence type="predicted"/>
<feature type="domain" description="HEPN/Toprim N-terminal" evidence="1">
    <location>
        <begin position="1"/>
        <end position="197"/>
    </location>
</feature>
<dbReference type="AlphaFoldDB" id="N9DQ00"/>
<organism evidence="2 3">
    <name type="scientific">Acinetobacter bouvetii DSM 14964 = CIP 107468</name>
    <dbReference type="NCBI Taxonomy" id="1120925"/>
    <lineage>
        <taxon>Bacteria</taxon>
        <taxon>Pseudomonadati</taxon>
        <taxon>Pseudomonadota</taxon>
        <taxon>Gammaproteobacteria</taxon>
        <taxon>Moraxellales</taxon>
        <taxon>Moraxellaceae</taxon>
        <taxon>Acinetobacter</taxon>
    </lineage>
</organism>
<comment type="caution">
    <text evidence="2">The sequence shown here is derived from an EMBL/GenBank/DDBJ whole genome shotgun (WGS) entry which is preliminary data.</text>
</comment>
<dbReference type="InterPro" id="IPR041487">
    <property type="entry name" value="HEPN/Toprim-NTD1"/>
</dbReference>